<proteinExistence type="predicted"/>
<reference evidence="1 2" key="1">
    <citation type="journal article" date="2024" name="BMC Genomics">
        <title>Genome assembly of redclaw crayfish (Cherax quadricarinatus) provides insights into its immune adaptation and hypoxia tolerance.</title>
        <authorList>
            <person name="Liu Z."/>
            <person name="Zheng J."/>
            <person name="Li H."/>
            <person name="Fang K."/>
            <person name="Wang S."/>
            <person name="He J."/>
            <person name="Zhou D."/>
            <person name="Weng S."/>
            <person name="Chi M."/>
            <person name="Gu Z."/>
            <person name="He J."/>
            <person name="Li F."/>
            <person name="Wang M."/>
        </authorList>
    </citation>
    <scope>NUCLEOTIDE SEQUENCE [LARGE SCALE GENOMIC DNA]</scope>
    <source>
        <strain evidence="1">ZL_2023a</strain>
    </source>
</reference>
<sequence>TTTEDNNHYHCYYPFSTQSLDRRRYGVKGHGCSWEDRVSQQAGVLATSGFTRPTVLVNPGFSRPGVLVNPGVLMNPSFTRPAVLVNPGFTRTRSLSTPVFNRHIYDSRSSLGADSDDFSQYRDVAL</sequence>
<dbReference type="AlphaFoldDB" id="A0AAW0W5N0"/>
<dbReference type="Proteomes" id="UP001445076">
    <property type="component" value="Unassembled WGS sequence"/>
</dbReference>
<gene>
    <name evidence="1" type="ORF">OTU49_011760</name>
</gene>
<name>A0AAW0W5N0_CHEQU</name>
<dbReference type="EMBL" id="JARKIK010000089">
    <property type="protein sequence ID" value="KAK8723524.1"/>
    <property type="molecule type" value="Genomic_DNA"/>
</dbReference>
<organism evidence="1 2">
    <name type="scientific">Cherax quadricarinatus</name>
    <name type="common">Australian red claw crayfish</name>
    <dbReference type="NCBI Taxonomy" id="27406"/>
    <lineage>
        <taxon>Eukaryota</taxon>
        <taxon>Metazoa</taxon>
        <taxon>Ecdysozoa</taxon>
        <taxon>Arthropoda</taxon>
        <taxon>Crustacea</taxon>
        <taxon>Multicrustacea</taxon>
        <taxon>Malacostraca</taxon>
        <taxon>Eumalacostraca</taxon>
        <taxon>Eucarida</taxon>
        <taxon>Decapoda</taxon>
        <taxon>Pleocyemata</taxon>
        <taxon>Astacidea</taxon>
        <taxon>Parastacoidea</taxon>
        <taxon>Parastacidae</taxon>
        <taxon>Cherax</taxon>
    </lineage>
</organism>
<evidence type="ECO:0000313" key="2">
    <source>
        <dbReference type="Proteomes" id="UP001445076"/>
    </source>
</evidence>
<protein>
    <submittedName>
        <fullName evidence="1">Uncharacterized protein</fullName>
    </submittedName>
</protein>
<keyword evidence="2" id="KW-1185">Reference proteome</keyword>
<comment type="caution">
    <text evidence="1">The sequence shown here is derived from an EMBL/GenBank/DDBJ whole genome shotgun (WGS) entry which is preliminary data.</text>
</comment>
<evidence type="ECO:0000313" key="1">
    <source>
        <dbReference type="EMBL" id="KAK8723524.1"/>
    </source>
</evidence>
<feature type="non-terminal residue" evidence="1">
    <location>
        <position position="1"/>
    </location>
</feature>
<accession>A0AAW0W5N0</accession>